<evidence type="ECO:0000313" key="2">
    <source>
        <dbReference type="Proteomes" id="UP000265520"/>
    </source>
</evidence>
<dbReference type="AlphaFoldDB" id="A0A392T3X0"/>
<protein>
    <submittedName>
        <fullName evidence="1">Uncharacterized protein</fullName>
    </submittedName>
</protein>
<dbReference type="EMBL" id="LXQA010502035">
    <property type="protein sequence ID" value="MCI55813.1"/>
    <property type="molecule type" value="Genomic_DNA"/>
</dbReference>
<dbReference type="Proteomes" id="UP000265520">
    <property type="component" value="Unassembled WGS sequence"/>
</dbReference>
<reference evidence="1 2" key="1">
    <citation type="journal article" date="2018" name="Front. Plant Sci.">
        <title>Red Clover (Trifolium pratense) and Zigzag Clover (T. medium) - A Picture of Genomic Similarities and Differences.</title>
        <authorList>
            <person name="Dluhosova J."/>
            <person name="Istvanek J."/>
            <person name="Nedelnik J."/>
            <person name="Repkova J."/>
        </authorList>
    </citation>
    <scope>NUCLEOTIDE SEQUENCE [LARGE SCALE GENOMIC DNA]</scope>
    <source>
        <strain evidence="2">cv. 10/8</strain>
        <tissue evidence="1">Leaf</tissue>
    </source>
</reference>
<proteinExistence type="predicted"/>
<comment type="caution">
    <text evidence="1">The sequence shown here is derived from an EMBL/GenBank/DDBJ whole genome shotgun (WGS) entry which is preliminary data.</text>
</comment>
<accession>A0A392T3X0</accession>
<sequence>MLSGPTLNSVVVPRTIKSLFVISNSSSWQFAISSNNPFEMVIIPNFKAPGANFT</sequence>
<keyword evidence="2" id="KW-1185">Reference proteome</keyword>
<organism evidence="1 2">
    <name type="scientific">Trifolium medium</name>
    <dbReference type="NCBI Taxonomy" id="97028"/>
    <lineage>
        <taxon>Eukaryota</taxon>
        <taxon>Viridiplantae</taxon>
        <taxon>Streptophyta</taxon>
        <taxon>Embryophyta</taxon>
        <taxon>Tracheophyta</taxon>
        <taxon>Spermatophyta</taxon>
        <taxon>Magnoliopsida</taxon>
        <taxon>eudicotyledons</taxon>
        <taxon>Gunneridae</taxon>
        <taxon>Pentapetalae</taxon>
        <taxon>rosids</taxon>
        <taxon>fabids</taxon>
        <taxon>Fabales</taxon>
        <taxon>Fabaceae</taxon>
        <taxon>Papilionoideae</taxon>
        <taxon>50 kb inversion clade</taxon>
        <taxon>NPAAA clade</taxon>
        <taxon>Hologalegina</taxon>
        <taxon>IRL clade</taxon>
        <taxon>Trifolieae</taxon>
        <taxon>Trifolium</taxon>
    </lineage>
</organism>
<feature type="non-terminal residue" evidence="1">
    <location>
        <position position="54"/>
    </location>
</feature>
<name>A0A392T3X0_9FABA</name>
<evidence type="ECO:0000313" key="1">
    <source>
        <dbReference type="EMBL" id="MCI55813.1"/>
    </source>
</evidence>